<proteinExistence type="predicted"/>
<dbReference type="PANTHER" id="PTHR42793">
    <property type="entry name" value="COA BINDING DOMAIN CONTAINING PROTEIN"/>
    <property type="match status" value="1"/>
</dbReference>
<dbReference type="Gene3D" id="3.40.50.720">
    <property type="entry name" value="NAD(P)-binding Rossmann-like Domain"/>
    <property type="match status" value="1"/>
</dbReference>
<dbReference type="InterPro" id="IPR011761">
    <property type="entry name" value="ATP-grasp"/>
</dbReference>
<dbReference type="Pfam" id="PF13607">
    <property type="entry name" value="Succ_CoA_lig"/>
    <property type="match status" value="1"/>
</dbReference>
<dbReference type="Proteomes" id="UP000222531">
    <property type="component" value="Unassembled WGS sequence"/>
</dbReference>
<evidence type="ECO:0000256" key="1">
    <source>
        <dbReference type="PROSITE-ProRule" id="PRU00409"/>
    </source>
</evidence>
<evidence type="ECO:0000259" key="2">
    <source>
        <dbReference type="PROSITE" id="PS50975"/>
    </source>
</evidence>
<organism evidence="3 4">
    <name type="scientific">Streptomyces cinnamoneus</name>
    <name type="common">Streptoverticillium cinnamoneum</name>
    <dbReference type="NCBI Taxonomy" id="53446"/>
    <lineage>
        <taxon>Bacteria</taxon>
        <taxon>Bacillati</taxon>
        <taxon>Actinomycetota</taxon>
        <taxon>Actinomycetes</taxon>
        <taxon>Kitasatosporales</taxon>
        <taxon>Streptomycetaceae</taxon>
        <taxon>Streptomyces</taxon>
        <taxon>Streptomyces cinnamoneus group</taxon>
    </lineage>
</organism>
<keyword evidence="4" id="KW-1185">Reference proteome</keyword>
<dbReference type="EMBL" id="NHZO01000147">
    <property type="protein sequence ID" value="PHQ51112.1"/>
    <property type="molecule type" value="Genomic_DNA"/>
</dbReference>
<dbReference type="InterPro" id="IPR036291">
    <property type="entry name" value="NAD(P)-bd_dom_sf"/>
</dbReference>
<dbReference type="Gene3D" id="3.30.1490.20">
    <property type="entry name" value="ATP-grasp fold, A domain"/>
    <property type="match status" value="1"/>
</dbReference>
<dbReference type="SMART" id="SM00881">
    <property type="entry name" value="CoA_binding"/>
    <property type="match status" value="1"/>
</dbReference>
<reference evidence="3 4" key="1">
    <citation type="journal article" date="2017" name="Biochemistry">
        <title>Identification of the Biosynthetic Pathway for the Antibiotic Bicyclomycin.</title>
        <authorList>
            <person name="Patteson J."/>
            <person name="Cai W."/>
            <person name="Johnson R.A."/>
            <person name="Santa Maria K."/>
            <person name="Li B."/>
        </authorList>
    </citation>
    <scope>NUCLEOTIDE SEQUENCE [LARGE SCALE GENOMIC DNA]</scope>
    <source>
        <strain evidence="3 4">ATCC 21532</strain>
    </source>
</reference>
<dbReference type="SUPFAM" id="SSF52210">
    <property type="entry name" value="Succinyl-CoA synthetase domains"/>
    <property type="match status" value="2"/>
</dbReference>
<dbReference type="RefSeq" id="WP_099199486.1">
    <property type="nucleotide sequence ID" value="NZ_JBIRXA010000004.1"/>
</dbReference>
<dbReference type="Gene3D" id="3.30.470.20">
    <property type="entry name" value="ATP-grasp fold, B domain"/>
    <property type="match status" value="1"/>
</dbReference>
<keyword evidence="1" id="KW-0067">ATP-binding</keyword>
<dbReference type="InterPro" id="IPR013815">
    <property type="entry name" value="ATP_grasp_subdomain_1"/>
</dbReference>
<dbReference type="Pfam" id="PF13380">
    <property type="entry name" value="CoA_binding_2"/>
    <property type="match status" value="1"/>
</dbReference>
<evidence type="ECO:0000313" key="4">
    <source>
        <dbReference type="Proteomes" id="UP000222531"/>
    </source>
</evidence>
<accession>A0A2G1XIN1</accession>
<keyword evidence="1" id="KW-0547">Nucleotide-binding</keyword>
<dbReference type="InterPro" id="IPR032875">
    <property type="entry name" value="Succ_CoA_lig_flav_dom"/>
</dbReference>
<dbReference type="SUPFAM" id="SSF51735">
    <property type="entry name" value="NAD(P)-binding Rossmann-fold domains"/>
    <property type="match status" value="1"/>
</dbReference>
<dbReference type="GO" id="GO:0005524">
    <property type="term" value="F:ATP binding"/>
    <property type="evidence" value="ECO:0007669"/>
    <property type="project" value="UniProtKB-UniRule"/>
</dbReference>
<dbReference type="Gene3D" id="3.40.50.261">
    <property type="entry name" value="Succinyl-CoA synthetase domains"/>
    <property type="match status" value="2"/>
</dbReference>
<dbReference type="OrthoDB" id="190266at2"/>
<dbReference type="PANTHER" id="PTHR42793:SF4">
    <property type="entry name" value="BLL6376 PROTEIN"/>
    <property type="match status" value="1"/>
</dbReference>
<dbReference type="PROSITE" id="PS50975">
    <property type="entry name" value="ATP_GRASP"/>
    <property type="match status" value="1"/>
</dbReference>
<dbReference type="Pfam" id="PF13549">
    <property type="entry name" value="ATP-grasp_5"/>
    <property type="match status" value="1"/>
</dbReference>
<dbReference type="SUPFAM" id="SSF56059">
    <property type="entry name" value="Glutathione synthetase ATP-binding domain-like"/>
    <property type="match status" value="1"/>
</dbReference>
<protein>
    <submittedName>
        <fullName evidence="3">Pimeloyl-CoA synthetase</fullName>
    </submittedName>
</protein>
<dbReference type="GO" id="GO:0046872">
    <property type="term" value="F:metal ion binding"/>
    <property type="evidence" value="ECO:0007669"/>
    <property type="project" value="InterPro"/>
</dbReference>
<dbReference type="AlphaFoldDB" id="A0A2G1XIN1"/>
<evidence type="ECO:0000313" key="3">
    <source>
        <dbReference type="EMBL" id="PHQ51112.1"/>
    </source>
</evidence>
<feature type="domain" description="ATP-grasp" evidence="2">
    <location>
        <begin position="534"/>
        <end position="572"/>
    </location>
</feature>
<sequence length="741" mass="78203">MLGSTHGSLTTTSRPARVVACGERPGPAVHGMAASDRDVDVSGRPLHCDVPDLDRLFRPETVAVIGASETEGRPNTGITRRLVSWAERVGARLHPVHPTRTTVFGLPCHPSVHDLPEQIDLAVLLVGDPAPVLEELAVCKVRFAVVFASGFAETGPEGAAAQARLAATVRHSGTRLLGPNTNLNAFEHFRDDLDGPAIALITQSGHQGRPVFALQELGIRLSHWAPTGNEADLECADFISYFATRPEVGAIAAYVEGLKDGRSFLLAADRAARNRVPVVAVKVGRTETGARTAASHTGKLTGADDVVDAAMRQFGVIRVNGLDELQDTSALLARARPPRATGVAVYSISGGTGAHFADMATAAGLEIPPLSAAKQGELHQWVPEYLSVANPVDCGGHPVGDSRGRKIIDALLADPSIGVLVCPITGPFPPLSDKLAQDLVDAAEETDKLVCVIWGSPVGTEDAYRRTLLGSSRVATFRTFANCATALRAYFGHHRFTAGYRSPFDDAPRSLSPSARKAEALLRPGEQLSEHAAKQLLRAYGIRVPREQLVTSAAAAVRAAAQVGYPIVMKASGPQLAHKSELGLVKIGLTSASQVRDAYRELTEIARCEGLPLDGVLVCQLIERGVEMAVGMAHDALFGPTVAVGLGGVLVEVLDDATVRVPPFGEDQARAMLGELRGRALLDGVRGASPADVDALVETVLRVQRMAVELGDRIAELDINPLVVLGQGQGAVALDALAFCR</sequence>
<comment type="caution">
    <text evidence="3">The sequence shown here is derived from an EMBL/GenBank/DDBJ whole genome shotgun (WGS) entry which is preliminary data.</text>
</comment>
<dbReference type="InterPro" id="IPR016102">
    <property type="entry name" value="Succinyl-CoA_synth-like"/>
</dbReference>
<gene>
    <name evidence="3" type="ORF">BLA24_15170</name>
</gene>
<name>A0A2G1XIN1_STRCJ</name>
<dbReference type="InterPro" id="IPR003781">
    <property type="entry name" value="CoA-bd"/>
</dbReference>